<evidence type="ECO:0000256" key="3">
    <source>
        <dbReference type="ARBA" id="ARBA00022692"/>
    </source>
</evidence>
<reference evidence="7 8" key="1">
    <citation type="submission" date="2006-06" db="EMBL/GenBank/DDBJ databases">
        <authorList>
            <person name="Moran M.A."/>
            <person name="Ferriera S."/>
            <person name="Johnson J."/>
            <person name="Kravitz S."/>
            <person name="Beeson K."/>
            <person name="Sutton G."/>
            <person name="Rogers Y.-H."/>
            <person name="Friedman R."/>
            <person name="Frazier M."/>
            <person name="Venter J.C."/>
        </authorList>
    </citation>
    <scope>NUCLEOTIDE SEQUENCE [LARGE SCALE GENOMIC DNA]</scope>
    <source>
        <strain evidence="7 8">E-37</strain>
    </source>
</reference>
<evidence type="ECO:0000256" key="5">
    <source>
        <dbReference type="ARBA" id="ARBA00023136"/>
    </source>
</evidence>
<keyword evidence="4 6" id="KW-1133">Transmembrane helix</keyword>
<keyword evidence="3 6" id="KW-0812">Transmembrane</keyword>
<keyword evidence="8" id="KW-1185">Reference proteome</keyword>
<organism evidence="7 8">
    <name type="scientific">Sagittula stellata (strain ATCC 700073 / DSM 11524 / E-37)</name>
    <dbReference type="NCBI Taxonomy" id="388399"/>
    <lineage>
        <taxon>Bacteria</taxon>
        <taxon>Pseudomonadati</taxon>
        <taxon>Pseudomonadota</taxon>
        <taxon>Alphaproteobacteria</taxon>
        <taxon>Rhodobacterales</taxon>
        <taxon>Roseobacteraceae</taxon>
        <taxon>Sagittula</taxon>
    </lineage>
</organism>
<feature type="transmembrane region" description="Helical" evidence="6">
    <location>
        <begin position="131"/>
        <end position="149"/>
    </location>
</feature>
<name>A3KA31_SAGS3</name>
<dbReference type="GO" id="GO:0005886">
    <property type="term" value="C:plasma membrane"/>
    <property type="evidence" value="ECO:0007669"/>
    <property type="project" value="UniProtKB-SubCell"/>
</dbReference>
<keyword evidence="5 6" id="KW-0472">Membrane</keyword>
<comment type="subcellular location">
    <subcellularLocation>
        <location evidence="1">Cell membrane</location>
        <topology evidence="1">Multi-pass membrane protein</topology>
    </subcellularLocation>
</comment>
<proteinExistence type="predicted"/>
<dbReference type="AlphaFoldDB" id="A3KA31"/>
<dbReference type="PANTHER" id="PTHR36570">
    <property type="entry name" value="DISULFIDE BOND FORMATION PROTEIN B"/>
    <property type="match status" value="1"/>
</dbReference>
<dbReference type="InterPro" id="IPR023380">
    <property type="entry name" value="DsbB-like_sf"/>
</dbReference>
<dbReference type="GO" id="GO:0006457">
    <property type="term" value="P:protein folding"/>
    <property type="evidence" value="ECO:0007669"/>
    <property type="project" value="InterPro"/>
</dbReference>
<protein>
    <submittedName>
        <fullName evidence="7">Disulfide bond formation protein, DsbB family</fullName>
    </submittedName>
</protein>
<dbReference type="SUPFAM" id="SSF158442">
    <property type="entry name" value="DsbB-like"/>
    <property type="match status" value="1"/>
</dbReference>
<keyword evidence="2" id="KW-1003">Cell membrane</keyword>
<dbReference type="Gene3D" id="1.20.1550.10">
    <property type="entry name" value="DsbB-like"/>
    <property type="match status" value="1"/>
</dbReference>
<feature type="transmembrane region" description="Helical" evidence="6">
    <location>
        <begin position="61"/>
        <end position="81"/>
    </location>
</feature>
<feature type="transmembrane region" description="Helical" evidence="6">
    <location>
        <begin position="39"/>
        <end position="56"/>
    </location>
</feature>
<dbReference type="GO" id="GO:0015035">
    <property type="term" value="F:protein-disulfide reductase activity"/>
    <property type="evidence" value="ECO:0007669"/>
    <property type="project" value="InterPro"/>
</dbReference>
<accession>A3KA31</accession>
<dbReference type="InterPro" id="IPR050183">
    <property type="entry name" value="DsbB"/>
</dbReference>
<dbReference type="OrthoDB" id="9808637at2"/>
<sequence length="153" mass="16271">MTRKTLTLLATLGSAALIFGALGFQYIGGLYPCKLCYWQRYGHFAAIVAGVLALFVPARALLWIGAAGAGSSSVIAIYHTGVERGWWEGPTTCSGGPVGDLSTDELFNQIMNAPVIRCDEIPWEMFGLSMANLNIVASAVVAMLFVLAVRAKA</sequence>
<evidence type="ECO:0000256" key="4">
    <source>
        <dbReference type="ARBA" id="ARBA00022989"/>
    </source>
</evidence>
<dbReference type="PANTHER" id="PTHR36570:SF3">
    <property type="entry name" value="DISULFIDE BOND FORMATION PROTEIN B"/>
    <property type="match status" value="1"/>
</dbReference>
<evidence type="ECO:0000256" key="2">
    <source>
        <dbReference type="ARBA" id="ARBA00022475"/>
    </source>
</evidence>
<evidence type="ECO:0000256" key="6">
    <source>
        <dbReference type="SAM" id="Phobius"/>
    </source>
</evidence>
<dbReference type="Pfam" id="PF02600">
    <property type="entry name" value="DsbB"/>
    <property type="match status" value="1"/>
</dbReference>
<dbReference type="InterPro" id="IPR024199">
    <property type="entry name" value="Uncharacterised_DsbB"/>
</dbReference>
<dbReference type="PIRSF" id="PIRSF033913">
    <property type="entry name" value="S-S_format_DsbB"/>
    <property type="match status" value="1"/>
</dbReference>
<dbReference type="eggNOG" id="COG1495">
    <property type="taxonomic scope" value="Bacteria"/>
</dbReference>
<evidence type="ECO:0000313" key="8">
    <source>
        <dbReference type="Proteomes" id="UP000005713"/>
    </source>
</evidence>
<dbReference type="Proteomes" id="UP000005713">
    <property type="component" value="Unassembled WGS sequence"/>
</dbReference>
<evidence type="ECO:0000313" key="7">
    <source>
        <dbReference type="EMBL" id="EBA05974.1"/>
    </source>
</evidence>
<evidence type="ECO:0000256" key="1">
    <source>
        <dbReference type="ARBA" id="ARBA00004651"/>
    </source>
</evidence>
<gene>
    <name evidence="7" type="ORF">SSE37_25238</name>
</gene>
<comment type="caution">
    <text evidence="7">The sequence shown here is derived from an EMBL/GenBank/DDBJ whole genome shotgun (WGS) entry which is preliminary data.</text>
</comment>
<dbReference type="EMBL" id="AAYA01000020">
    <property type="protein sequence ID" value="EBA05974.1"/>
    <property type="molecule type" value="Genomic_DNA"/>
</dbReference>
<dbReference type="RefSeq" id="WP_005863406.1">
    <property type="nucleotide sequence ID" value="NZ_AAYA01000020.1"/>
</dbReference>
<dbReference type="InterPro" id="IPR003752">
    <property type="entry name" value="DiS_bond_form_DsbB/BdbC"/>
</dbReference>